<dbReference type="InParanoid" id="A0A059BSY7"/>
<dbReference type="AlphaFoldDB" id="A0A059BSY7"/>
<accession>A0A059BSY7</accession>
<proteinExistence type="predicted"/>
<organism evidence="1">
    <name type="scientific">Eucalyptus grandis</name>
    <name type="common">Flooded gum</name>
    <dbReference type="NCBI Taxonomy" id="71139"/>
    <lineage>
        <taxon>Eukaryota</taxon>
        <taxon>Viridiplantae</taxon>
        <taxon>Streptophyta</taxon>
        <taxon>Embryophyta</taxon>
        <taxon>Tracheophyta</taxon>
        <taxon>Spermatophyta</taxon>
        <taxon>Magnoliopsida</taxon>
        <taxon>eudicotyledons</taxon>
        <taxon>Gunneridae</taxon>
        <taxon>Pentapetalae</taxon>
        <taxon>rosids</taxon>
        <taxon>malvids</taxon>
        <taxon>Myrtales</taxon>
        <taxon>Myrtaceae</taxon>
        <taxon>Myrtoideae</taxon>
        <taxon>Eucalypteae</taxon>
        <taxon>Eucalyptus</taxon>
    </lineage>
</organism>
<dbReference type="EMBL" id="KK198758">
    <property type="protein sequence ID" value="KCW69079.1"/>
    <property type="molecule type" value="Genomic_DNA"/>
</dbReference>
<protein>
    <submittedName>
        <fullName evidence="1">Uncharacterized protein</fullName>
    </submittedName>
</protein>
<evidence type="ECO:0000313" key="1">
    <source>
        <dbReference type="EMBL" id="KCW69079.1"/>
    </source>
</evidence>
<gene>
    <name evidence="1" type="ORF">EUGRSUZ_F02628</name>
</gene>
<reference evidence="1" key="1">
    <citation type="submission" date="2013-07" db="EMBL/GenBank/DDBJ databases">
        <title>The genome of Eucalyptus grandis.</title>
        <authorList>
            <person name="Schmutz J."/>
            <person name="Hayes R."/>
            <person name="Myburg A."/>
            <person name="Tuskan G."/>
            <person name="Grattapaglia D."/>
            <person name="Rokhsar D.S."/>
        </authorList>
    </citation>
    <scope>NUCLEOTIDE SEQUENCE</scope>
    <source>
        <tissue evidence="1">Leaf extractions</tissue>
    </source>
</reference>
<name>A0A059BSY7_EUCGR</name>
<dbReference type="Gramene" id="KCW69079">
    <property type="protein sequence ID" value="KCW69079"/>
    <property type="gene ID" value="EUGRSUZ_F02628"/>
</dbReference>
<sequence length="78" mass="9170">MQEQYLCHGFNFKRDIIAKEDELSIGVGFPIEECRFKDVVFCGGRNDIHYTPPRCSSRKSLAHIAKYTTRSSRRCWRN</sequence>